<gene>
    <name evidence="2" type="ORF">GSTENG00021674001</name>
</gene>
<dbReference type="KEGG" id="tng:GSTEN00021674G001"/>
<feature type="compositionally biased region" description="Pro residues" evidence="1">
    <location>
        <begin position="69"/>
        <end position="80"/>
    </location>
</feature>
<organism evidence="2">
    <name type="scientific">Tetraodon nigroviridis</name>
    <name type="common">Spotted green pufferfish</name>
    <name type="synonym">Chelonodon nigroviridis</name>
    <dbReference type="NCBI Taxonomy" id="99883"/>
    <lineage>
        <taxon>Eukaryota</taxon>
        <taxon>Metazoa</taxon>
        <taxon>Chordata</taxon>
        <taxon>Craniata</taxon>
        <taxon>Vertebrata</taxon>
        <taxon>Euteleostomi</taxon>
        <taxon>Actinopterygii</taxon>
        <taxon>Neopterygii</taxon>
        <taxon>Teleostei</taxon>
        <taxon>Neoteleostei</taxon>
        <taxon>Acanthomorphata</taxon>
        <taxon>Eupercaria</taxon>
        <taxon>Tetraodontiformes</taxon>
        <taxon>Tetradontoidea</taxon>
        <taxon>Tetraodontidae</taxon>
        <taxon>Tetraodon</taxon>
    </lineage>
</organism>
<feature type="region of interest" description="Disordered" evidence="1">
    <location>
        <begin position="39"/>
        <end position="80"/>
    </location>
</feature>
<dbReference type="AlphaFoldDB" id="Q4S9Z6"/>
<protein>
    <submittedName>
        <fullName evidence="2">(spotted green pufferfish) hypothetical protein</fullName>
    </submittedName>
</protein>
<sequence length="125" mass="13506">MTMTNSQFGLEGMEDLLWGPSFPMADAVDFLSVYVDQQELEEGGKASPEQDTPPVSPHSSLLSPSSSCSPPPFYSPPPSPTAVLFCEDKAGTESDLLSFSSIGRLGQLRRLAFDDKKGIYLSTEI</sequence>
<reference evidence="2" key="2">
    <citation type="submission" date="2004-02" db="EMBL/GenBank/DDBJ databases">
        <authorList>
            <consortium name="Genoscope"/>
            <consortium name="Whitehead Institute Centre for Genome Research"/>
        </authorList>
    </citation>
    <scope>NUCLEOTIDE SEQUENCE</scope>
</reference>
<reference evidence="2" key="1">
    <citation type="journal article" date="2004" name="Nature">
        <title>Genome duplication in the teleost fish Tetraodon nigroviridis reveals the early vertebrate proto-karyotype.</title>
        <authorList>
            <person name="Jaillon O."/>
            <person name="Aury J.-M."/>
            <person name="Brunet F."/>
            <person name="Petit J.-L."/>
            <person name="Stange-Thomann N."/>
            <person name="Mauceli E."/>
            <person name="Bouneau L."/>
            <person name="Fischer C."/>
            <person name="Ozouf-Costaz C."/>
            <person name="Bernot A."/>
            <person name="Nicaud S."/>
            <person name="Jaffe D."/>
            <person name="Fisher S."/>
            <person name="Lutfalla G."/>
            <person name="Dossat C."/>
            <person name="Segurens B."/>
            <person name="Dasilva C."/>
            <person name="Salanoubat M."/>
            <person name="Levy M."/>
            <person name="Boudet N."/>
            <person name="Castellano S."/>
            <person name="Anthouard V."/>
            <person name="Jubin C."/>
            <person name="Castelli V."/>
            <person name="Katinka M."/>
            <person name="Vacherie B."/>
            <person name="Biemont C."/>
            <person name="Skalli Z."/>
            <person name="Cattolico L."/>
            <person name="Poulain J."/>
            <person name="De Berardinis V."/>
            <person name="Cruaud C."/>
            <person name="Duprat S."/>
            <person name="Brottier P."/>
            <person name="Coutanceau J.-P."/>
            <person name="Gouzy J."/>
            <person name="Parra G."/>
            <person name="Lardier G."/>
            <person name="Chapple C."/>
            <person name="McKernan K.J."/>
            <person name="McEwan P."/>
            <person name="Bosak S."/>
            <person name="Kellis M."/>
            <person name="Volff J.-N."/>
            <person name="Guigo R."/>
            <person name="Zody M.C."/>
            <person name="Mesirov J."/>
            <person name="Lindblad-Toh K."/>
            <person name="Birren B."/>
            <person name="Nusbaum C."/>
            <person name="Kahn D."/>
            <person name="Robinson-Rechavi M."/>
            <person name="Laudet V."/>
            <person name="Schachter V."/>
            <person name="Quetier F."/>
            <person name="Saurin W."/>
            <person name="Scarpelli C."/>
            <person name="Wincker P."/>
            <person name="Lander E.S."/>
            <person name="Weissenbach J."/>
            <person name="Roest Crollius H."/>
        </authorList>
    </citation>
    <scope>NUCLEOTIDE SEQUENCE [LARGE SCALE GENOMIC DNA]</scope>
</reference>
<dbReference type="EMBL" id="CAAE01014693">
    <property type="protein sequence ID" value="CAG02536.1"/>
    <property type="molecule type" value="Genomic_DNA"/>
</dbReference>
<comment type="caution">
    <text evidence="2">The sequence shown here is derived from an EMBL/GenBank/DDBJ whole genome shotgun (WGS) entry which is preliminary data.</text>
</comment>
<evidence type="ECO:0000313" key="2">
    <source>
        <dbReference type="EMBL" id="CAG02536.1"/>
    </source>
</evidence>
<name>Q4S9Z6_TETNG</name>
<accession>Q4S9Z6</accession>
<evidence type="ECO:0000256" key="1">
    <source>
        <dbReference type="SAM" id="MobiDB-lite"/>
    </source>
</evidence>
<dbReference type="OrthoDB" id="5847285at2759"/>
<proteinExistence type="predicted"/>
<feature type="compositionally biased region" description="Low complexity" evidence="1">
    <location>
        <begin position="57"/>
        <end position="68"/>
    </location>
</feature>